<organism evidence="1 2">
    <name type="scientific">Albibacterium bauzanense</name>
    <dbReference type="NCBI Taxonomy" id="653929"/>
    <lineage>
        <taxon>Bacteria</taxon>
        <taxon>Pseudomonadati</taxon>
        <taxon>Bacteroidota</taxon>
        <taxon>Sphingobacteriia</taxon>
        <taxon>Sphingobacteriales</taxon>
        <taxon>Sphingobacteriaceae</taxon>
        <taxon>Albibacterium</taxon>
    </lineage>
</organism>
<comment type="caution">
    <text evidence="1">The sequence shown here is derived from an EMBL/GenBank/DDBJ whole genome shotgun (WGS) entry which is preliminary data.</text>
</comment>
<dbReference type="Proteomes" id="UP000294616">
    <property type="component" value="Unassembled WGS sequence"/>
</dbReference>
<proteinExistence type="predicted"/>
<accession>A0A4R1LXF5</accession>
<protein>
    <submittedName>
        <fullName evidence="1">Uncharacterized protein</fullName>
    </submittedName>
</protein>
<sequence length="71" mass="8296">MADLVINAEQWEVLKLKLLRKYIHLSAEDLAYQPGQEAELVNRLAKRVKRDENYILFTLKKGLADLKSNRL</sequence>
<evidence type="ECO:0000313" key="2">
    <source>
        <dbReference type="Proteomes" id="UP000294616"/>
    </source>
</evidence>
<dbReference type="OrthoDB" id="770226at2"/>
<gene>
    <name evidence="1" type="ORF">C8N28_1764</name>
</gene>
<dbReference type="RefSeq" id="WP_132223894.1">
    <property type="nucleotide sequence ID" value="NZ_SMGO01000002.1"/>
</dbReference>
<reference evidence="1 2" key="1">
    <citation type="submission" date="2019-03" db="EMBL/GenBank/DDBJ databases">
        <title>Genomic Encyclopedia of Archaeal and Bacterial Type Strains, Phase II (KMG-II): from individual species to whole genera.</title>
        <authorList>
            <person name="Goeker M."/>
        </authorList>
    </citation>
    <scope>NUCLEOTIDE SEQUENCE [LARGE SCALE GENOMIC DNA]</scope>
    <source>
        <strain evidence="1 2">DSM 22554</strain>
    </source>
</reference>
<keyword evidence="2" id="KW-1185">Reference proteome</keyword>
<dbReference type="AlphaFoldDB" id="A0A4R1LXF5"/>
<dbReference type="EMBL" id="SMGO01000002">
    <property type="protein sequence ID" value="TCK83174.1"/>
    <property type="molecule type" value="Genomic_DNA"/>
</dbReference>
<evidence type="ECO:0000313" key="1">
    <source>
        <dbReference type="EMBL" id="TCK83174.1"/>
    </source>
</evidence>
<name>A0A4R1LXF5_9SPHI</name>